<dbReference type="Pfam" id="PF16193">
    <property type="entry name" value="AAA_assoc_2"/>
    <property type="match status" value="1"/>
</dbReference>
<dbReference type="GO" id="GO:0006271">
    <property type="term" value="P:DNA strand elongation involved in DNA replication"/>
    <property type="evidence" value="ECO:0007669"/>
    <property type="project" value="UniProtKB-ARBA"/>
</dbReference>
<dbReference type="GO" id="GO:0005634">
    <property type="term" value="C:nucleus"/>
    <property type="evidence" value="ECO:0007669"/>
    <property type="project" value="TreeGrafter"/>
</dbReference>
<keyword evidence="11" id="KW-1185">Reference proteome</keyword>
<dbReference type="InterPro" id="IPR032423">
    <property type="entry name" value="AAA_assoc_2"/>
</dbReference>
<dbReference type="InterPro" id="IPR008824">
    <property type="entry name" value="RuvB-like_N"/>
</dbReference>
<dbReference type="FunFam" id="1.20.272.10:FF:000001">
    <property type="entry name" value="Putative AAA family ATPase"/>
    <property type="match status" value="1"/>
</dbReference>
<dbReference type="EMBL" id="JAACJO010000008">
    <property type="protein sequence ID" value="KAF5354705.1"/>
    <property type="molecule type" value="Genomic_DNA"/>
</dbReference>
<name>A0A8H5D719_9AGAR</name>
<dbReference type="GO" id="GO:0017116">
    <property type="term" value="F:single-stranded DNA helicase activity"/>
    <property type="evidence" value="ECO:0007669"/>
    <property type="project" value="TreeGrafter"/>
</dbReference>
<dbReference type="InterPro" id="IPR051314">
    <property type="entry name" value="AAA_ATPase_RarA/MGS1/WRNIP1"/>
</dbReference>
<dbReference type="GO" id="GO:0008270">
    <property type="term" value="F:zinc ion binding"/>
    <property type="evidence" value="ECO:0007669"/>
    <property type="project" value="UniProtKB-KW"/>
</dbReference>
<dbReference type="SUPFAM" id="SSF53182">
    <property type="entry name" value="Pyrrolidone carboxyl peptidase (pyroglutamate aminopeptidase)"/>
    <property type="match status" value="1"/>
</dbReference>
<dbReference type="OrthoDB" id="10265467at2759"/>
<dbReference type="InterPro" id="IPR021886">
    <property type="entry name" value="MgsA_C"/>
</dbReference>
<dbReference type="CDD" id="cd00009">
    <property type="entry name" value="AAA"/>
    <property type="match status" value="1"/>
</dbReference>
<feature type="region of interest" description="Disordered" evidence="8">
    <location>
        <begin position="314"/>
        <end position="334"/>
    </location>
</feature>
<evidence type="ECO:0000256" key="5">
    <source>
        <dbReference type="ARBA" id="ARBA00022833"/>
    </source>
</evidence>
<dbReference type="GO" id="GO:0000731">
    <property type="term" value="P:DNA synthesis involved in DNA repair"/>
    <property type="evidence" value="ECO:0007669"/>
    <property type="project" value="TreeGrafter"/>
</dbReference>
<dbReference type="Gene3D" id="3.40.630.20">
    <property type="entry name" value="Peptidase C15, pyroglutamyl peptidase I-like"/>
    <property type="match status" value="1"/>
</dbReference>
<feature type="compositionally biased region" description="Low complexity" evidence="8">
    <location>
        <begin position="1052"/>
        <end position="1063"/>
    </location>
</feature>
<reference evidence="10 11" key="1">
    <citation type="journal article" date="2020" name="ISME J.">
        <title>Uncovering the hidden diversity of litter-decomposition mechanisms in mushroom-forming fungi.</title>
        <authorList>
            <person name="Floudas D."/>
            <person name="Bentzer J."/>
            <person name="Ahren D."/>
            <person name="Johansson T."/>
            <person name="Persson P."/>
            <person name="Tunlid A."/>
        </authorList>
    </citation>
    <scope>NUCLEOTIDE SEQUENCE [LARGE SCALE GENOMIC DNA]</scope>
    <source>
        <strain evidence="10 11">CBS 146.42</strain>
    </source>
</reference>
<dbReference type="GO" id="GO:0003677">
    <property type="term" value="F:DNA binding"/>
    <property type="evidence" value="ECO:0007669"/>
    <property type="project" value="InterPro"/>
</dbReference>
<dbReference type="SUPFAM" id="SSF52540">
    <property type="entry name" value="P-loop containing nucleoside triphosphate hydrolases"/>
    <property type="match status" value="1"/>
</dbReference>
<sequence length="1071" mass="117003">MLLPVPFLLTSTFTSPFYFFRFAGVRMDSQVVTCPVCSKNVRSRDINKHLDEGCSSNTVVYSQESTQSNASSSSGPSQKTSKNPNAPALAPIFASSSKSKIASTPTSASTYTQRKDATFSQAKRPATVDSPTPASKRQKSMHQVVANVPLAEKLRPKTLSDFVGQAHLMEPGSLLSTMFQTKATWSMVLWGPPGCGKTTLAKLIAEKSDAIFKELSATSSGVNEVKAVVEEAKKNMALLGRQGRSIDNLEKQDVFLPFVEQGTLQLIGATTENPSFRLTGALMSRCRVLRLQPLSDDQMSELLNQSLEKIKLEASSQAGQTEPSQGSVPQPTVTEKVTSRIVSMAGGDARKALSLLEVALQTPRDAPEEQVMEALKQSLIVSYDRTGEDHYDMISALHKSVRGSDGSAAMYWLARMLTAGEDPLFVARRLVVCASEDIGLADKHALPLAMATLQACQVIGMPECRINLAHLVAYLSEAPKSTRAYEAYKRAEEAAQKTTSLVVPMQVRNAPTRLMEEMGYGKDYRYNPDYRHPVHNQYLPKELEGSKYLLKEGDVSGKAWDEEALKEWEVEENGGERWEGPMSDPESSSRTKEKDPEPFRILVTGFGPYGQWEVNPSWLAVKPLQNVVLQTDPANHPRVPPADDKLPPPLDEKLLIPRPVHISTLQIPSTYQSIQSLVPGLHLRPPILPENVGDDMLKPPENGYDFMLHVGLTGRGPLRLERCGHKLGYNMKDASGSYAPVVIPQPKDFSRRGPDGRPMTIAEKAERDRLANLAAASEIQSNPSSDSNTRPNRGFGVPYEMFSDELNTELDVTRIVQEMRQTGLEALQTVYSSMDAGHFVGDFLYYCSLAESKRSANPYEKRRNTQVLCLHCAPVGYPLQSEEVTDAIKRMILWVCNEIQISVTDDTPDLPPVGSNTKPMSGRHQQYSERMRRSPIPQHDLSSSDPPPPVQPLPPPVQPIPPPVGPLSPPPPVGPLSPSPVGPLSPPPPVRPLSPPPVRPLMPPPVQPPPVHSPLVPPPVQPPPVHPPLVPPPVQPPPVHSPLVLPPPVQPPSFSTSSSVPSPIGSKRGGT</sequence>
<evidence type="ECO:0000256" key="6">
    <source>
        <dbReference type="ARBA" id="ARBA00022840"/>
    </source>
</evidence>
<evidence type="ECO:0000313" key="10">
    <source>
        <dbReference type="EMBL" id="KAF5354705.1"/>
    </source>
</evidence>
<evidence type="ECO:0000256" key="7">
    <source>
        <dbReference type="ARBA" id="ARBA00023204"/>
    </source>
</evidence>
<keyword evidence="7" id="KW-0234">DNA repair</keyword>
<comment type="caution">
    <text evidence="10">The sequence shown here is derived from an EMBL/GenBank/DDBJ whole genome shotgun (WGS) entry which is preliminary data.</text>
</comment>
<feature type="compositionally biased region" description="Low complexity" evidence="8">
    <location>
        <begin position="62"/>
        <end position="81"/>
    </location>
</feature>
<feature type="region of interest" description="Disordered" evidence="8">
    <location>
        <begin position="569"/>
        <end position="596"/>
    </location>
</feature>
<dbReference type="Gene3D" id="1.10.8.60">
    <property type="match status" value="1"/>
</dbReference>
<evidence type="ECO:0000256" key="8">
    <source>
        <dbReference type="SAM" id="MobiDB-lite"/>
    </source>
</evidence>
<dbReference type="InterPro" id="IPR008921">
    <property type="entry name" value="DNA_pol3_clamp-load_cplx_C"/>
</dbReference>
<evidence type="ECO:0000259" key="9">
    <source>
        <dbReference type="SMART" id="SM00734"/>
    </source>
</evidence>
<dbReference type="Proteomes" id="UP000559027">
    <property type="component" value="Unassembled WGS sequence"/>
</dbReference>
<keyword evidence="6" id="KW-0067">ATP-binding</keyword>
<dbReference type="Gene3D" id="3.30.160.60">
    <property type="entry name" value="Classic Zinc Finger"/>
    <property type="match status" value="1"/>
</dbReference>
<dbReference type="SMART" id="SM00734">
    <property type="entry name" value="ZnF_Rad18"/>
    <property type="match status" value="1"/>
</dbReference>
<dbReference type="Pfam" id="PF12002">
    <property type="entry name" value="MgsA_C"/>
    <property type="match status" value="1"/>
</dbReference>
<feature type="domain" description="UBZ4-type" evidence="9">
    <location>
        <begin position="31"/>
        <end position="55"/>
    </location>
</feature>
<keyword evidence="5" id="KW-0862">Zinc</keyword>
<feature type="region of interest" description="Disordered" evidence="8">
    <location>
        <begin position="101"/>
        <end position="141"/>
    </location>
</feature>
<organism evidence="10 11">
    <name type="scientific">Leucocoprinus leucothites</name>
    <dbReference type="NCBI Taxonomy" id="201217"/>
    <lineage>
        <taxon>Eukaryota</taxon>
        <taxon>Fungi</taxon>
        <taxon>Dikarya</taxon>
        <taxon>Basidiomycota</taxon>
        <taxon>Agaricomycotina</taxon>
        <taxon>Agaricomycetes</taxon>
        <taxon>Agaricomycetidae</taxon>
        <taxon>Agaricales</taxon>
        <taxon>Agaricineae</taxon>
        <taxon>Agaricaceae</taxon>
        <taxon>Leucocoprinus</taxon>
    </lineage>
</organism>
<keyword evidence="1" id="KW-0479">Metal-binding</keyword>
<evidence type="ECO:0000256" key="3">
    <source>
        <dbReference type="ARBA" id="ARBA00022763"/>
    </source>
</evidence>
<accession>A0A8H5D719</accession>
<feature type="compositionally biased region" description="Pro residues" evidence="8">
    <location>
        <begin position="945"/>
        <end position="1051"/>
    </location>
</feature>
<keyword evidence="3" id="KW-0227">DNA damage</keyword>
<dbReference type="PRINTS" id="PR01217">
    <property type="entry name" value="PRICHEXTENSN"/>
</dbReference>
<dbReference type="GO" id="GO:0008047">
    <property type="term" value="F:enzyme activator activity"/>
    <property type="evidence" value="ECO:0007669"/>
    <property type="project" value="TreeGrafter"/>
</dbReference>
<feature type="compositionally biased region" description="Basic and acidic residues" evidence="8">
    <location>
        <begin position="587"/>
        <end position="596"/>
    </location>
</feature>
<dbReference type="AlphaFoldDB" id="A0A8H5D719"/>
<evidence type="ECO:0000256" key="1">
    <source>
        <dbReference type="ARBA" id="ARBA00022723"/>
    </source>
</evidence>
<dbReference type="SUPFAM" id="SSF48019">
    <property type="entry name" value="post-AAA+ oligomerization domain-like"/>
    <property type="match status" value="1"/>
</dbReference>
<evidence type="ECO:0000313" key="11">
    <source>
        <dbReference type="Proteomes" id="UP000559027"/>
    </source>
</evidence>
<dbReference type="GO" id="GO:0009378">
    <property type="term" value="F:four-way junction helicase activity"/>
    <property type="evidence" value="ECO:0007669"/>
    <property type="project" value="InterPro"/>
</dbReference>
<dbReference type="InterPro" id="IPR006642">
    <property type="entry name" value="Rad18_UBZ4"/>
</dbReference>
<dbReference type="CDD" id="cd18139">
    <property type="entry name" value="HLD_clamp_RarA"/>
    <property type="match status" value="1"/>
</dbReference>
<dbReference type="InterPro" id="IPR036440">
    <property type="entry name" value="Peptidase_C15-like_sf"/>
</dbReference>
<feature type="compositionally biased region" description="Basic and acidic residues" evidence="8">
    <location>
        <begin position="569"/>
        <end position="579"/>
    </location>
</feature>
<evidence type="ECO:0000256" key="2">
    <source>
        <dbReference type="ARBA" id="ARBA00022741"/>
    </source>
</evidence>
<evidence type="ECO:0000256" key="4">
    <source>
        <dbReference type="ARBA" id="ARBA00022771"/>
    </source>
</evidence>
<gene>
    <name evidence="10" type="ORF">D9756_005213</name>
</gene>
<protein>
    <recommendedName>
        <fullName evidence="9">UBZ4-type domain-containing protein</fullName>
    </recommendedName>
</protein>
<feature type="region of interest" description="Disordered" evidence="8">
    <location>
        <begin position="60"/>
        <end position="89"/>
    </location>
</feature>
<dbReference type="GO" id="GO:0006310">
    <property type="term" value="P:DNA recombination"/>
    <property type="evidence" value="ECO:0007669"/>
    <property type="project" value="InterPro"/>
</dbReference>
<dbReference type="Pfam" id="PF05496">
    <property type="entry name" value="RuvB_N"/>
    <property type="match status" value="1"/>
</dbReference>
<keyword evidence="2" id="KW-0547">Nucleotide-binding</keyword>
<dbReference type="Gene3D" id="1.20.272.10">
    <property type="match status" value="1"/>
</dbReference>
<dbReference type="PANTHER" id="PTHR13779:SF7">
    <property type="entry name" value="ATPASE WRNIP1"/>
    <property type="match status" value="1"/>
</dbReference>
<dbReference type="Gene3D" id="1.10.3710.10">
    <property type="entry name" value="DNA polymerase III clamp loader subunits, C-terminal domain"/>
    <property type="match status" value="1"/>
</dbReference>
<feature type="compositionally biased region" description="Polar residues" evidence="8">
    <location>
        <begin position="914"/>
        <end position="925"/>
    </location>
</feature>
<dbReference type="GO" id="GO:0005524">
    <property type="term" value="F:ATP binding"/>
    <property type="evidence" value="ECO:0007669"/>
    <property type="project" value="UniProtKB-KW"/>
</dbReference>
<keyword evidence="4" id="KW-0863">Zinc-finger</keyword>
<dbReference type="Gene3D" id="3.40.50.300">
    <property type="entry name" value="P-loop containing nucleotide triphosphate hydrolases"/>
    <property type="match status" value="1"/>
</dbReference>
<dbReference type="PANTHER" id="PTHR13779">
    <property type="entry name" value="WERNER HELICASE-INTERACTING PROTEIN 1 FAMILY MEMBER"/>
    <property type="match status" value="1"/>
</dbReference>
<feature type="region of interest" description="Disordered" evidence="8">
    <location>
        <begin position="904"/>
        <end position="1071"/>
    </location>
</feature>
<dbReference type="InterPro" id="IPR027417">
    <property type="entry name" value="P-loop_NTPase"/>
</dbReference>
<proteinExistence type="predicted"/>